<feature type="compositionally biased region" description="Polar residues" evidence="1">
    <location>
        <begin position="1141"/>
        <end position="1150"/>
    </location>
</feature>
<reference evidence="2" key="2">
    <citation type="submission" date="2023-02" db="EMBL/GenBank/DDBJ databases">
        <authorList>
            <consortium name="DOE Joint Genome Institute"/>
            <person name="Mondo S.J."/>
            <person name="Chang Y."/>
            <person name="Wang Y."/>
            <person name="Ahrendt S."/>
            <person name="Andreopoulos W."/>
            <person name="Barry K."/>
            <person name="Beard J."/>
            <person name="Benny G.L."/>
            <person name="Blankenship S."/>
            <person name="Bonito G."/>
            <person name="Cuomo C."/>
            <person name="Desiro A."/>
            <person name="Gervers K.A."/>
            <person name="Hundley H."/>
            <person name="Kuo A."/>
            <person name="LaButti K."/>
            <person name="Lang B.F."/>
            <person name="Lipzen A."/>
            <person name="O'Donnell K."/>
            <person name="Pangilinan J."/>
            <person name="Reynolds N."/>
            <person name="Sandor L."/>
            <person name="Smith M.W."/>
            <person name="Tsang A."/>
            <person name="Grigoriev I.V."/>
            <person name="Stajich J.E."/>
            <person name="Spatafora J.W."/>
        </authorList>
    </citation>
    <scope>NUCLEOTIDE SEQUENCE</scope>
    <source>
        <strain evidence="2">RSA 2281</strain>
    </source>
</reference>
<feature type="compositionally biased region" description="Low complexity" evidence="1">
    <location>
        <begin position="596"/>
        <end position="609"/>
    </location>
</feature>
<feature type="compositionally biased region" description="Polar residues" evidence="1">
    <location>
        <begin position="994"/>
        <end position="1054"/>
    </location>
</feature>
<gene>
    <name evidence="2" type="ORF">BDA99DRAFT_508152</name>
</gene>
<feature type="compositionally biased region" description="Polar residues" evidence="1">
    <location>
        <begin position="514"/>
        <end position="551"/>
    </location>
</feature>
<feature type="compositionally biased region" description="Low complexity" evidence="1">
    <location>
        <begin position="868"/>
        <end position="883"/>
    </location>
</feature>
<feature type="compositionally biased region" description="Acidic residues" evidence="1">
    <location>
        <begin position="302"/>
        <end position="323"/>
    </location>
</feature>
<feature type="compositionally biased region" description="Acidic residues" evidence="1">
    <location>
        <begin position="1057"/>
        <end position="1086"/>
    </location>
</feature>
<dbReference type="EMBL" id="JAIXMP010000011">
    <property type="protein sequence ID" value="KAI9265259.1"/>
    <property type="molecule type" value="Genomic_DNA"/>
</dbReference>
<feature type="compositionally biased region" description="Polar residues" evidence="1">
    <location>
        <begin position="421"/>
        <end position="432"/>
    </location>
</feature>
<feature type="compositionally biased region" description="Basic and acidic residues" evidence="1">
    <location>
        <begin position="97"/>
        <end position="106"/>
    </location>
</feature>
<feature type="compositionally biased region" description="Acidic residues" evidence="1">
    <location>
        <begin position="781"/>
        <end position="790"/>
    </location>
</feature>
<feature type="compositionally biased region" description="Low complexity" evidence="1">
    <location>
        <begin position="451"/>
        <end position="460"/>
    </location>
</feature>
<feature type="compositionally biased region" description="Low complexity" evidence="1">
    <location>
        <begin position="962"/>
        <end position="982"/>
    </location>
</feature>
<feature type="region of interest" description="Disordered" evidence="1">
    <location>
        <begin position="922"/>
        <end position="1089"/>
    </location>
</feature>
<feature type="region of interest" description="Disordered" evidence="1">
    <location>
        <begin position="278"/>
        <end position="731"/>
    </location>
</feature>
<feature type="region of interest" description="Disordered" evidence="1">
    <location>
        <begin position="195"/>
        <end position="239"/>
    </location>
</feature>
<feature type="region of interest" description="Disordered" evidence="1">
    <location>
        <begin position="1138"/>
        <end position="1253"/>
    </location>
</feature>
<feature type="region of interest" description="Disordered" evidence="1">
    <location>
        <begin position="833"/>
        <end position="890"/>
    </location>
</feature>
<feature type="region of interest" description="Disordered" evidence="1">
    <location>
        <begin position="37"/>
        <end position="172"/>
    </location>
</feature>
<feature type="compositionally biased region" description="Low complexity" evidence="1">
    <location>
        <begin position="1160"/>
        <end position="1180"/>
    </location>
</feature>
<organism evidence="2 3">
    <name type="scientific">Phascolomyces articulosus</name>
    <dbReference type="NCBI Taxonomy" id="60185"/>
    <lineage>
        <taxon>Eukaryota</taxon>
        <taxon>Fungi</taxon>
        <taxon>Fungi incertae sedis</taxon>
        <taxon>Mucoromycota</taxon>
        <taxon>Mucoromycotina</taxon>
        <taxon>Mucoromycetes</taxon>
        <taxon>Mucorales</taxon>
        <taxon>Lichtheimiaceae</taxon>
        <taxon>Phascolomyces</taxon>
    </lineage>
</organism>
<name>A0AAD5K2A2_9FUNG</name>
<feature type="compositionally biased region" description="Low complexity" evidence="1">
    <location>
        <begin position="1290"/>
        <end position="1299"/>
    </location>
</feature>
<feature type="compositionally biased region" description="Basic and acidic residues" evidence="1">
    <location>
        <begin position="278"/>
        <end position="293"/>
    </location>
</feature>
<keyword evidence="3" id="KW-1185">Reference proteome</keyword>
<feature type="compositionally biased region" description="Basic and acidic residues" evidence="1">
    <location>
        <begin position="744"/>
        <end position="756"/>
    </location>
</feature>
<feature type="compositionally biased region" description="Basic and acidic residues" evidence="1">
    <location>
        <begin position="1206"/>
        <end position="1222"/>
    </location>
</feature>
<feature type="compositionally biased region" description="Low complexity" evidence="1">
    <location>
        <begin position="195"/>
        <end position="207"/>
    </location>
</feature>
<feature type="compositionally biased region" description="Polar residues" evidence="1">
    <location>
        <begin position="610"/>
        <end position="623"/>
    </location>
</feature>
<feature type="compositionally biased region" description="Polar residues" evidence="1">
    <location>
        <begin position="149"/>
        <end position="172"/>
    </location>
</feature>
<feature type="compositionally biased region" description="Basic and acidic residues" evidence="1">
    <location>
        <begin position="767"/>
        <end position="780"/>
    </location>
</feature>
<feature type="compositionally biased region" description="Low complexity" evidence="1">
    <location>
        <begin position="107"/>
        <end position="131"/>
    </location>
</feature>
<evidence type="ECO:0000313" key="2">
    <source>
        <dbReference type="EMBL" id="KAI9265259.1"/>
    </source>
</evidence>
<feature type="compositionally biased region" description="Polar residues" evidence="1">
    <location>
        <begin position="466"/>
        <end position="475"/>
    </location>
</feature>
<feature type="compositionally biased region" description="Low complexity" evidence="1">
    <location>
        <begin position="476"/>
        <end position="487"/>
    </location>
</feature>
<evidence type="ECO:0000256" key="1">
    <source>
        <dbReference type="SAM" id="MobiDB-lite"/>
    </source>
</evidence>
<feature type="compositionally biased region" description="Acidic residues" evidence="1">
    <location>
        <begin position="697"/>
        <end position="711"/>
    </location>
</feature>
<feature type="compositionally biased region" description="Basic and acidic residues" evidence="1">
    <location>
        <begin position="657"/>
        <end position="677"/>
    </location>
</feature>
<feature type="compositionally biased region" description="Basic and acidic residues" evidence="1">
    <location>
        <begin position="798"/>
        <end position="816"/>
    </location>
</feature>
<reference evidence="2" key="1">
    <citation type="journal article" date="2022" name="IScience">
        <title>Evolution of zygomycete secretomes and the origins of terrestrial fungal ecologies.</title>
        <authorList>
            <person name="Chang Y."/>
            <person name="Wang Y."/>
            <person name="Mondo S."/>
            <person name="Ahrendt S."/>
            <person name="Andreopoulos W."/>
            <person name="Barry K."/>
            <person name="Beard J."/>
            <person name="Benny G.L."/>
            <person name="Blankenship S."/>
            <person name="Bonito G."/>
            <person name="Cuomo C."/>
            <person name="Desiro A."/>
            <person name="Gervers K.A."/>
            <person name="Hundley H."/>
            <person name="Kuo A."/>
            <person name="LaButti K."/>
            <person name="Lang B.F."/>
            <person name="Lipzen A."/>
            <person name="O'Donnell K."/>
            <person name="Pangilinan J."/>
            <person name="Reynolds N."/>
            <person name="Sandor L."/>
            <person name="Smith M.E."/>
            <person name="Tsang A."/>
            <person name="Grigoriev I.V."/>
            <person name="Stajich J.E."/>
            <person name="Spatafora J.W."/>
        </authorList>
    </citation>
    <scope>NUCLEOTIDE SEQUENCE</scope>
    <source>
        <strain evidence="2">RSA 2281</strain>
    </source>
</reference>
<protein>
    <submittedName>
        <fullName evidence="2">Uncharacterized protein</fullName>
    </submittedName>
</protein>
<comment type="caution">
    <text evidence="2">The sequence shown here is derived from an EMBL/GenBank/DDBJ whole genome shotgun (WGS) entry which is preliminary data.</text>
</comment>
<feature type="compositionally biased region" description="Low complexity" evidence="1">
    <location>
        <begin position="384"/>
        <end position="393"/>
    </location>
</feature>
<feature type="region of interest" description="Disordered" evidence="1">
    <location>
        <begin position="744"/>
        <end position="821"/>
    </location>
</feature>
<feature type="compositionally biased region" description="Polar residues" evidence="1">
    <location>
        <begin position="852"/>
        <end position="867"/>
    </location>
</feature>
<dbReference type="Proteomes" id="UP001209540">
    <property type="component" value="Unassembled WGS sequence"/>
</dbReference>
<feature type="compositionally biased region" description="Basic and acidic residues" evidence="1">
    <location>
        <begin position="49"/>
        <end position="58"/>
    </location>
</feature>
<proteinExistence type="predicted"/>
<feature type="compositionally biased region" description="Polar residues" evidence="1">
    <location>
        <begin position="1181"/>
        <end position="1193"/>
    </location>
</feature>
<feature type="compositionally biased region" description="Low complexity" evidence="1">
    <location>
        <begin position="565"/>
        <end position="574"/>
    </location>
</feature>
<feature type="region of interest" description="Disordered" evidence="1">
    <location>
        <begin position="1284"/>
        <end position="1313"/>
    </location>
</feature>
<feature type="compositionally biased region" description="Acidic residues" evidence="1">
    <location>
        <begin position="1300"/>
        <end position="1309"/>
    </location>
</feature>
<accession>A0AAD5K2A2</accession>
<feature type="compositionally biased region" description="Polar residues" evidence="1">
    <location>
        <begin position="935"/>
        <end position="959"/>
    </location>
</feature>
<feature type="compositionally biased region" description="Low complexity" evidence="1">
    <location>
        <begin position="363"/>
        <end position="377"/>
    </location>
</feature>
<sequence length="1498" mass="163630">MTEKGCSSRGGNRKKAWNSDFWLEELSKLSSDHALKSDCWNTSSSSIPEPDHDRHYDNDWDSDNDQGSQGDSQEQEPVDLNNIHIEWSLSEDEDEDNNQRRVDSHKPVTTTHSSTFSSSSSSQPASLPQSPERQQLRVSVPLNEKESTIHTIVSSEATKSATDKWSLNGWSASSSTSLVDLEPISMKLAPVLTPTPIAPKKITPSTKQETTSVVAPGLTDKSFSPPPPPIMDPKDEDTVNAAPEMKPVSIEHNISAAATAASFGSFDFSLLDSIHDEKTKEVQQQDADKKESIVIDASVIETSDDYDDNEEDDDEDDYDDSSSSDEPKSIRLLSSIEDFHGQTNNLDENELEPSPKVEGSVLSSNEETTATSEPSSSPGREAVVNETTTTVNESSPEQESKVEVNDTHSITSSKEDEDTLSTKLSPSISNLKVQKEESGSSKEGDDEERVSTLSSVSSSERPLETTTPSSNNDVTSAESPSIISSEEVQTESEVNSNEERIPKEDDDNEALTGPSISNPKVESEASCSEDTLLTKSPSITSSKVQSDSPQATAVVACKEDEMNETLTVSSTTSSEIQSEPNVPSKDESMTPVQSCMSSPVMSTSSPTVTQASTDVAHTKTTPSFPIKTDLPSPAATAEVENEMKSDQTKTLLVDEATSEHEKKKEEYQDKEEEKSVEDVPVPAKVVQDSALVTTLSDQEEPAPIEQQEEEMEPKSPIVHEQSTLSPVKKTSVVGGTSLSMWADPKVKSEMEKKENKPVSVVAASVDSEQKMEDEKHHTVDQEETTSEEMVDQQAYHTGKSDCMEPKQHEENKEPATDHQLPFMQRHPEFTFSITTSKEPPTLPQSKKVCTVDTGSTTIKQEPSWSPVTKTAATTSTTQQPQSSWGGSNASIWSLATHKPISISSPKETEQQNTIFVSIATLASPQKSHEEEKDTTSVQKAWSMAASQQWGSNASIWNPNPETPAFQPSTASSPSSSPSPQQQQERRPTAPWLVSTPTQELSFEKQSSLDSSLQWTDTPNTQEQLQSSSQGSILKTNTTQHNFETSFDNQHPMTQHQDEEDMPAADDQEEDDEEYESGSEYETDSDSSVEQITISLASLIQSQKEEKKKEEVPVVRCTLTDLILGTKSEKIRNILDVLTGKAPSNPTTTSCVEEKEDEKSAAVAAASSSTPSPFSVQQQQPIAESTSPQQQQKQNDIHPPSPSPEVIETKDNTSQHNEHHEEEASSLQQPQHQTEKDEKDSATAPLDDEIKKRMLEKAKQLENIHQNNNLKLNAFAATFTPPSFVPATTATTQSEPVVEQQESETEEEAFEPSIPLATQQHALTTNKYSKAVPIVYPYNSHLTPEEAALYTPPKYFESDDQKYQVQRPQQQHTGTIQYYPKPEIPSSVSPALSIAALSHSVTPASPSSSMSSTTGPAPTTVTDTSYLTFNKGGTVFFHNQQQQQSTSSSKAATFNDISSSSSSIYAKPSSIGLGFSSPDIKLNISAPVFNPSDFKSSSS</sequence>
<feature type="compositionally biased region" description="Basic and acidic residues" evidence="1">
    <location>
        <begin position="433"/>
        <end position="443"/>
    </location>
</feature>
<evidence type="ECO:0000313" key="3">
    <source>
        <dbReference type="Proteomes" id="UP001209540"/>
    </source>
</evidence>